<reference evidence="3" key="1">
    <citation type="submission" date="2021-03" db="EMBL/GenBank/DDBJ databases">
        <authorList>
            <person name="Tran Van P."/>
        </authorList>
    </citation>
    <scope>NUCLEOTIDE SEQUENCE</scope>
</reference>
<feature type="non-terminal residue" evidence="3">
    <location>
        <position position="233"/>
    </location>
</feature>
<proteinExistence type="predicted"/>
<dbReference type="EMBL" id="CAJPIN010040147">
    <property type="protein sequence ID" value="CAG2065136.1"/>
    <property type="molecule type" value="Genomic_DNA"/>
</dbReference>
<dbReference type="Pfam" id="PF25793">
    <property type="entry name" value="WHD_2nd_NFRKB"/>
    <property type="match status" value="1"/>
</dbReference>
<evidence type="ECO:0000256" key="1">
    <source>
        <dbReference type="SAM" id="MobiDB-lite"/>
    </source>
</evidence>
<comment type="caution">
    <text evidence="3">The sequence shown here is derived from an EMBL/GenBank/DDBJ whole genome shotgun (WGS) entry which is preliminary data.</text>
</comment>
<protein>
    <recommendedName>
        <fullName evidence="2">Nuclear factor related to kappa-B-binding protein second winged helix domain-containing protein</fullName>
    </recommendedName>
</protein>
<gene>
    <name evidence="3" type="ORF">TPAB3V08_LOCUS12080</name>
</gene>
<feature type="region of interest" description="Disordered" evidence="1">
    <location>
        <begin position="119"/>
        <end position="151"/>
    </location>
</feature>
<keyword evidence="4" id="KW-1185">Reference proteome</keyword>
<accession>A0ABN7PD71</accession>
<dbReference type="InterPro" id="IPR024867">
    <property type="entry name" value="NFRKB"/>
</dbReference>
<dbReference type="Proteomes" id="UP001153148">
    <property type="component" value="Unassembled WGS sequence"/>
</dbReference>
<sequence>MHGYESVVGPVKGVYNQSVGANKPRGHSLLVTDRPNFVTILALVRDSTARLPNGEGTRSDICELLKDSQYLAPISQESYLHSVVSGALDRLHYEADPCVKYDTKRKIWIYLHRERVHQQQQGMAKSKKNTSQRKTSRSKQQQKESTAAAASMKEILQPAPTISSYKSKNRGVCRIVSNDYTYSCSRHCSIVRLDTESWENHDSSAFNAYRSYNTESPGVYIIRCPNHSGKHVL</sequence>
<evidence type="ECO:0000259" key="2">
    <source>
        <dbReference type="Pfam" id="PF25793"/>
    </source>
</evidence>
<dbReference type="PANTHER" id="PTHR13052:SF3">
    <property type="entry name" value="NUCLEAR FACTOR RELATED TO KAPPA-B-BINDING PROTEIN"/>
    <property type="match status" value="1"/>
</dbReference>
<feature type="compositionally biased region" description="Basic residues" evidence="1">
    <location>
        <begin position="125"/>
        <end position="137"/>
    </location>
</feature>
<feature type="domain" description="Nuclear factor related to kappa-B-binding protein second winged helix" evidence="2">
    <location>
        <begin position="1"/>
        <end position="116"/>
    </location>
</feature>
<organism evidence="3 4">
    <name type="scientific">Timema podura</name>
    <name type="common">Walking stick</name>
    <dbReference type="NCBI Taxonomy" id="61482"/>
    <lineage>
        <taxon>Eukaryota</taxon>
        <taxon>Metazoa</taxon>
        <taxon>Ecdysozoa</taxon>
        <taxon>Arthropoda</taxon>
        <taxon>Hexapoda</taxon>
        <taxon>Insecta</taxon>
        <taxon>Pterygota</taxon>
        <taxon>Neoptera</taxon>
        <taxon>Polyneoptera</taxon>
        <taxon>Phasmatodea</taxon>
        <taxon>Timematodea</taxon>
        <taxon>Timematoidea</taxon>
        <taxon>Timematidae</taxon>
        <taxon>Timema</taxon>
    </lineage>
</organism>
<evidence type="ECO:0000313" key="3">
    <source>
        <dbReference type="EMBL" id="CAG2065136.1"/>
    </source>
</evidence>
<evidence type="ECO:0000313" key="4">
    <source>
        <dbReference type="Proteomes" id="UP001153148"/>
    </source>
</evidence>
<dbReference type="PANTHER" id="PTHR13052">
    <property type="entry name" value="NFRKB-RELATED"/>
    <property type="match status" value="1"/>
</dbReference>
<dbReference type="InterPro" id="IPR057748">
    <property type="entry name" value="NFRKB_WH_2"/>
</dbReference>
<name>A0ABN7PD71_TIMPD</name>